<evidence type="ECO:0000313" key="10">
    <source>
        <dbReference type="EMBL" id="JAT84050.1"/>
    </source>
</evidence>
<dbReference type="SUPFAM" id="SSF50630">
    <property type="entry name" value="Acid proteases"/>
    <property type="match status" value="1"/>
</dbReference>
<dbReference type="Gene3D" id="2.40.70.10">
    <property type="entry name" value="Acid Proteases"/>
    <property type="match status" value="2"/>
</dbReference>
<reference evidence="10" key="1">
    <citation type="submission" date="2015-09" db="EMBL/GenBank/DDBJ databases">
        <title>De novo assembly of Pectinophora gossypiella (Pink Bollworm) gut transcriptome.</title>
        <authorList>
            <person name="Tassone E.E."/>
        </authorList>
    </citation>
    <scope>NUCLEOTIDE SEQUENCE</scope>
</reference>
<dbReference type="GO" id="GO:0006509">
    <property type="term" value="P:membrane protein ectodomain proteolysis"/>
    <property type="evidence" value="ECO:0007669"/>
    <property type="project" value="TreeGrafter"/>
</dbReference>
<dbReference type="PANTHER" id="PTHR47965:SF12">
    <property type="entry name" value="ASPARTIC PROTEINASE 3-RELATED"/>
    <property type="match status" value="1"/>
</dbReference>
<protein>
    <recommendedName>
        <fullName evidence="9">Peptidase A1 domain-containing protein</fullName>
    </recommendedName>
</protein>
<feature type="active site" evidence="7">
    <location>
        <position position="54"/>
    </location>
</feature>
<name>A0A1E1WAL9_PECGO</name>
<dbReference type="AlphaFoldDB" id="A0A1E1WAL9"/>
<dbReference type="PROSITE" id="PS51767">
    <property type="entry name" value="PEPTIDASE_A1"/>
    <property type="match status" value="1"/>
</dbReference>
<evidence type="ECO:0000256" key="3">
    <source>
        <dbReference type="ARBA" id="ARBA00022729"/>
    </source>
</evidence>
<feature type="chain" id="PRO_5009115259" description="Peptidase A1 domain-containing protein" evidence="8">
    <location>
        <begin position="24"/>
        <end position="319"/>
    </location>
</feature>
<proteinExistence type="inferred from homology"/>
<evidence type="ECO:0000256" key="5">
    <source>
        <dbReference type="ARBA" id="ARBA00022801"/>
    </source>
</evidence>
<evidence type="ECO:0000256" key="2">
    <source>
        <dbReference type="ARBA" id="ARBA00022670"/>
    </source>
</evidence>
<evidence type="ECO:0000256" key="4">
    <source>
        <dbReference type="ARBA" id="ARBA00022750"/>
    </source>
</evidence>
<accession>A0A1E1WAL9</accession>
<dbReference type="PANTHER" id="PTHR47965">
    <property type="entry name" value="ASPARTYL PROTEASE-RELATED"/>
    <property type="match status" value="1"/>
</dbReference>
<organism evidence="10">
    <name type="scientific">Pectinophora gossypiella</name>
    <name type="common">Cotton pink bollworm</name>
    <name type="synonym">Depressaria gossypiella</name>
    <dbReference type="NCBI Taxonomy" id="13191"/>
    <lineage>
        <taxon>Eukaryota</taxon>
        <taxon>Metazoa</taxon>
        <taxon>Ecdysozoa</taxon>
        <taxon>Arthropoda</taxon>
        <taxon>Hexapoda</taxon>
        <taxon>Insecta</taxon>
        <taxon>Pterygota</taxon>
        <taxon>Neoptera</taxon>
        <taxon>Endopterygota</taxon>
        <taxon>Lepidoptera</taxon>
        <taxon>Glossata</taxon>
        <taxon>Ditrysia</taxon>
        <taxon>Gelechioidea</taxon>
        <taxon>Gelechiidae</taxon>
        <taxon>Apatetrinae</taxon>
        <taxon>Pectinophora</taxon>
    </lineage>
</organism>
<keyword evidence="6" id="KW-0865">Zymogen</keyword>
<keyword evidence="4" id="KW-0064">Aspartyl protease</keyword>
<dbReference type="GO" id="GO:0005886">
    <property type="term" value="C:plasma membrane"/>
    <property type="evidence" value="ECO:0007669"/>
    <property type="project" value="TreeGrafter"/>
</dbReference>
<dbReference type="PROSITE" id="PS00141">
    <property type="entry name" value="ASP_PROTEASE"/>
    <property type="match status" value="1"/>
</dbReference>
<dbReference type="InterPro" id="IPR001461">
    <property type="entry name" value="Aspartic_peptidase_A1"/>
</dbReference>
<keyword evidence="5" id="KW-0378">Hydrolase</keyword>
<dbReference type="GO" id="GO:0050435">
    <property type="term" value="P:amyloid-beta metabolic process"/>
    <property type="evidence" value="ECO:0007669"/>
    <property type="project" value="TreeGrafter"/>
</dbReference>
<dbReference type="InterPro" id="IPR033121">
    <property type="entry name" value="PEPTIDASE_A1"/>
</dbReference>
<evidence type="ECO:0000256" key="1">
    <source>
        <dbReference type="ARBA" id="ARBA00007447"/>
    </source>
</evidence>
<dbReference type="InterPro" id="IPR001969">
    <property type="entry name" value="Aspartic_peptidase_AS"/>
</dbReference>
<evidence type="ECO:0000256" key="6">
    <source>
        <dbReference type="ARBA" id="ARBA00023145"/>
    </source>
</evidence>
<dbReference type="GO" id="GO:0005802">
    <property type="term" value="C:trans-Golgi network"/>
    <property type="evidence" value="ECO:0007669"/>
    <property type="project" value="TreeGrafter"/>
</dbReference>
<evidence type="ECO:0000256" key="8">
    <source>
        <dbReference type="SAM" id="SignalP"/>
    </source>
</evidence>
<feature type="active site" evidence="7">
    <location>
        <position position="275"/>
    </location>
</feature>
<feature type="signal peptide" evidence="8">
    <location>
        <begin position="1"/>
        <end position="23"/>
    </location>
</feature>
<dbReference type="EMBL" id="GDQN01007004">
    <property type="protein sequence ID" value="JAT84050.1"/>
    <property type="molecule type" value="Transcribed_RNA"/>
</dbReference>
<dbReference type="GO" id="GO:0005768">
    <property type="term" value="C:endosome"/>
    <property type="evidence" value="ECO:0007669"/>
    <property type="project" value="TreeGrafter"/>
</dbReference>
<keyword evidence="3 8" id="KW-0732">Signal</keyword>
<evidence type="ECO:0000256" key="7">
    <source>
        <dbReference type="PIRSR" id="PIRSR601461-1"/>
    </source>
</evidence>
<sequence>MTMSGICVSFAIFLFVFLSKCYGEEYNLSGEAGQAYAIEINVGHPHQKLSVLVDTGSTTLAIASYARQDSDIYFQSKNSSSIYDSAKEVQAKYSQGMWVGRLVTDFIQFPSLPSVPEVRSDIALITKSHKFFMNGSGWQGLLGLAYLPVGAWGENVIVESWLDSLDRMLNKPMSFKLKLCGAHSAYNATHIGSFKMLEDDPKTNPSTMFRTTILRKRWYEVGVISIRLIPNNASNTITNNTTFKQVTTDSDAKGGFSEVNQETCTKLNDEKSIVDSGTTNIRLPDLLFRQVVDELRNAAQASNVLILDEVWYHGEVCNL</sequence>
<dbReference type="GO" id="GO:0004190">
    <property type="term" value="F:aspartic-type endopeptidase activity"/>
    <property type="evidence" value="ECO:0007669"/>
    <property type="project" value="UniProtKB-KW"/>
</dbReference>
<dbReference type="Pfam" id="PF00026">
    <property type="entry name" value="Asp"/>
    <property type="match status" value="1"/>
</dbReference>
<feature type="domain" description="Peptidase A1" evidence="9">
    <location>
        <begin position="36"/>
        <end position="319"/>
    </location>
</feature>
<evidence type="ECO:0000259" key="9">
    <source>
        <dbReference type="PROSITE" id="PS51767"/>
    </source>
</evidence>
<dbReference type="InterPro" id="IPR021109">
    <property type="entry name" value="Peptidase_aspartic_dom_sf"/>
</dbReference>
<gene>
    <name evidence="10" type="ORF">g.5655</name>
</gene>
<dbReference type="OrthoDB" id="2747330at2759"/>
<comment type="similarity">
    <text evidence="1">Belongs to the peptidase A1 family.</text>
</comment>
<keyword evidence="2" id="KW-0645">Protease</keyword>